<feature type="compositionally biased region" description="Basic residues" evidence="1">
    <location>
        <begin position="183"/>
        <end position="199"/>
    </location>
</feature>
<dbReference type="AlphaFoldDB" id="A0A9P6VPI4"/>
<dbReference type="Gene3D" id="3.40.50.150">
    <property type="entry name" value="Vaccinia Virus protein VP39"/>
    <property type="match status" value="1"/>
</dbReference>
<comment type="caution">
    <text evidence="2">The sequence shown here is derived from an EMBL/GenBank/DDBJ whole genome shotgun (WGS) entry which is preliminary data.</text>
</comment>
<keyword evidence="2" id="KW-0808">Transferase</keyword>
<protein>
    <submittedName>
        <fullName evidence="2">Methyltransferase</fullName>
    </submittedName>
</protein>
<dbReference type="PANTHER" id="PTHR43591">
    <property type="entry name" value="METHYLTRANSFERASE"/>
    <property type="match status" value="1"/>
</dbReference>
<dbReference type="SUPFAM" id="SSF53335">
    <property type="entry name" value="S-adenosyl-L-methionine-dependent methyltransferases"/>
    <property type="match status" value="1"/>
</dbReference>
<evidence type="ECO:0000313" key="2">
    <source>
        <dbReference type="EMBL" id="KAG0651262.1"/>
    </source>
</evidence>
<proteinExistence type="predicted"/>
<dbReference type="PANTHER" id="PTHR43591:SF108">
    <property type="entry name" value="S-ADENOSYL-L-METHIONINE-DEPENDENT METHYLTRANSFERASE"/>
    <property type="match status" value="1"/>
</dbReference>
<organism evidence="2 3">
    <name type="scientific">Hyphodiscus hymeniophilus</name>
    <dbReference type="NCBI Taxonomy" id="353542"/>
    <lineage>
        <taxon>Eukaryota</taxon>
        <taxon>Fungi</taxon>
        <taxon>Dikarya</taxon>
        <taxon>Ascomycota</taxon>
        <taxon>Pezizomycotina</taxon>
        <taxon>Leotiomycetes</taxon>
        <taxon>Helotiales</taxon>
        <taxon>Hyphodiscaceae</taxon>
        <taxon>Hyphodiscus</taxon>
    </lineage>
</organism>
<evidence type="ECO:0000313" key="3">
    <source>
        <dbReference type="Proteomes" id="UP000785200"/>
    </source>
</evidence>
<dbReference type="GO" id="GO:0032259">
    <property type="term" value="P:methylation"/>
    <property type="evidence" value="ECO:0007669"/>
    <property type="project" value="UniProtKB-KW"/>
</dbReference>
<keyword evidence="2" id="KW-0489">Methyltransferase</keyword>
<name>A0A9P6VPI4_9HELO</name>
<keyword evidence="3" id="KW-1185">Reference proteome</keyword>
<dbReference type="EMBL" id="VNKQ01000004">
    <property type="protein sequence ID" value="KAG0651262.1"/>
    <property type="molecule type" value="Genomic_DNA"/>
</dbReference>
<dbReference type="GO" id="GO:0008168">
    <property type="term" value="F:methyltransferase activity"/>
    <property type="evidence" value="ECO:0007669"/>
    <property type="project" value="UniProtKB-KW"/>
</dbReference>
<dbReference type="InterPro" id="IPR029063">
    <property type="entry name" value="SAM-dependent_MTases_sf"/>
</dbReference>
<evidence type="ECO:0000256" key="1">
    <source>
        <dbReference type="SAM" id="MobiDB-lite"/>
    </source>
</evidence>
<dbReference type="OrthoDB" id="3647at2759"/>
<accession>A0A9P6VPI4</accession>
<dbReference type="Pfam" id="PF13489">
    <property type="entry name" value="Methyltransf_23"/>
    <property type="match status" value="1"/>
</dbReference>
<sequence length="283" mass="31124">MVDWAEKNRDHFNNSASTYNSKFSKTILQIIEEIQVRRDWIGIDWIDEEDESNSLNNVRLLDYACGTGLVSRALAPYITSATGIDISSSMVHEYNTSASNQGIPESEMHAVVGNLIDSSSLPDSSFEGKEFFDFDVAAVGMGWHHFTDPAYAAKALGKRLKKGGVLLIIDFLPHEGIGEGGHGHGHAHHHGHSGNHNHNHSHDAGDQGEKERADGYGEDKNMESAAAHTVTHWGFAKEDIKKMYEEAGVGVDFDFVVLGKGVVFEKEGKSMRRTAFMAKGRKA</sequence>
<feature type="compositionally biased region" description="Basic and acidic residues" evidence="1">
    <location>
        <begin position="200"/>
        <end position="216"/>
    </location>
</feature>
<reference evidence="2" key="1">
    <citation type="submission" date="2019-07" db="EMBL/GenBank/DDBJ databases">
        <title>Hyphodiscus hymeniophilus genome sequencing and assembly.</title>
        <authorList>
            <person name="Kramer G."/>
            <person name="Nodwell J."/>
        </authorList>
    </citation>
    <scope>NUCLEOTIDE SEQUENCE</scope>
    <source>
        <strain evidence="2">ATCC 34498</strain>
    </source>
</reference>
<gene>
    <name evidence="2" type="ORF">D0Z07_1732</name>
</gene>
<dbReference type="CDD" id="cd02440">
    <property type="entry name" value="AdoMet_MTases"/>
    <property type="match status" value="1"/>
</dbReference>
<dbReference type="Proteomes" id="UP000785200">
    <property type="component" value="Unassembled WGS sequence"/>
</dbReference>
<feature type="region of interest" description="Disordered" evidence="1">
    <location>
        <begin position="179"/>
        <end position="216"/>
    </location>
</feature>